<comment type="caution">
    <text evidence="1">The sequence shown here is derived from an EMBL/GenBank/DDBJ whole genome shotgun (WGS) entry which is preliminary data.</text>
</comment>
<evidence type="ECO:0000313" key="1">
    <source>
        <dbReference type="EMBL" id="KXS99335.1"/>
    </source>
</evidence>
<sequence length="286" mass="32687">MTTTGDFVDKYTLPRNKTESARLEQQHRLIVQNLGFILHPRIEKALPKDARIADVATGTGIWMRSLASTAPSTWSFVGLDLSDAQFPPPEQQGQCTFDILNILEPVPERFVHSFDVVHIRYLILALKSHEWQIVAKNILRLLKPGGYVQWLESRFGYFEYLQTKPGVSTVHLKKLIQRMVDFEVAEDKLLPSVISPGLKNNVQETGFVDVEEDVFASDRVAENRKETNLVSIQAVYQIAQQCIRQRGMEKEEQAAVDEMYEKAIQEINDGAYAWWTMHCVTARKPL</sequence>
<proteinExistence type="predicted"/>
<organism evidence="1 2">
    <name type="scientific">Pseudocercospora eumusae</name>
    <dbReference type="NCBI Taxonomy" id="321146"/>
    <lineage>
        <taxon>Eukaryota</taxon>
        <taxon>Fungi</taxon>
        <taxon>Dikarya</taxon>
        <taxon>Ascomycota</taxon>
        <taxon>Pezizomycotina</taxon>
        <taxon>Dothideomycetes</taxon>
        <taxon>Dothideomycetidae</taxon>
        <taxon>Mycosphaerellales</taxon>
        <taxon>Mycosphaerellaceae</taxon>
        <taxon>Pseudocercospora</taxon>
    </lineage>
</organism>
<evidence type="ECO:0008006" key="3">
    <source>
        <dbReference type="Google" id="ProtNLM"/>
    </source>
</evidence>
<reference evidence="1 2" key="1">
    <citation type="submission" date="2015-07" db="EMBL/GenBank/DDBJ databases">
        <title>Comparative genomics of the Sigatoka disease complex on banana suggests a link between parallel evolutionary changes in Pseudocercospora fijiensis and Pseudocercospora eumusae and increased virulence on the banana host.</title>
        <authorList>
            <person name="Chang T.-C."/>
            <person name="Salvucci A."/>
            <person name="Crous P.W."/>
            <person name="Stergiopoulos I."/>
        </authorList>
    </citation>
    <scope>NUCLEOTIDE SEQUENCE [LARGE SCALE GENOMIC DNA]</scope>
    <source>
        <strain evidence="1 2">CBS 114824</strain>
    </source>
</reference>
<dbReference type="PANTHER" id="PTHR43591">
    <property type="entry name" value="METHYLTRANSFERASE"/>
    <property type="match status" value="1"/>
</dbReference>
<dbReference type="PANTHER" id="PTHR43591:SF50">
    <property type="entry name" value="METHYLTRANSFERASE DOMAIN-CONTAINING PROTEIN-RELATED"/>
    <property type="match status" value="1"/>
</dbReference>
<dbReference type="AlphaFoldDB" id="A0A139HA61"/>
<dbReference type="STRING" id="321146.A0A139HA61"/>
<dbReference type="Gene3D" id="3.40.50.150">
    <property type="entry name" value="Vaccinia Virus protein VP39"/>
    <property type="match status" value="1"/>
</dbReference>
<dbReference type="CDD" id="cd02440">
    <property type="entry name" value="AdoMet_MTases"/>
    <property type="match status" value="1"/>
</dbReference>
<evidence type="ECO:0000313" key="2">
    <source>
        <dbReference type="Proteomes" id="UP000070133"/>
    </source>
</evidence>
<keyword evidence="2" id="KW-1185">Reference proteome</keyword>
<dbReference type="EMBL" id="LFZN01000094">
    <property type="protein sequence ID" value="KXS99335.1"/>
    <property type="molecule type" value="Genomic_DNA"/>
</dbReference>
<dbReference type="Proteomes" id="UP000070133">
    <property type="component" value="Unassembled WGS sequence"/>
</dbReference>
<dbReference type="SUPFAM" id="SSF53335">
    <property type="entry name" value="S-adenosyl-L-methionine-dependent methyltransferases"/>
    <property type="match status" value="1"/>
</dbReference>
<dbReference type="OrthoDB" id="417697at2759"/>
<dbReference type="InterPro" id="IPR029063">
    <property type="entry name" value="SAM-dependent_MTases_sf"/>
</dbReference>
<dbReference type="Pfam" id="PF13489">
    <property type="entry name" value="Methyltransf_23"/>
    <property type="match status" value="1"/>
</dbReference>
<accession>A0A139HA61</accession>
<name>A0A139HA61_9PEZI</name>
<gene>
    <name evidence="1" type="ORF">AC578_6744</name>
</gene>
<protein>
    <recommendedName>
        <fullName evidence="3">Methyltransferase domain-containing protein</fullName>
    </recommendedName>
</protein>